<comment type="cofactor">
    <cofactor evidence="1">
        <name>Ca(2+)</name>
        <dbReference type="ChEBI" id="CHEBI:29108"/>
    </cofactor>
</comment>
<dbReference type="GO" id="GO:0016042">
    <property type="term" value="P:lipid catabolic process"/>
    <property type="evidence" value="ECO:0007669"/>
    <property type="project" value="UniProtKB-KW"/>
</dbReference>
<dbReference type="GO" id="GO:0050482">
    <property type="term" value="P:arachidonate secretion"/>
    <property type="evidence" value="ECO:0007669"/>
    <property type="project" value="InterPro"/>
</dbReference>
<evidence type="ECO:0000313" key="9">
    <source>
        <dbReference type="Proteomes" id="UP001431783"/>
    </source>
</evidence>
<evidence type="ECO:0000256" key="1">
    <source>
        <dbReference type="ARBA" id="ARBA00001913"/>
    </source>
</evidence>
<evidence type="ECO:0000313" key="8">
    <source>
        <dbReference type="EMBL" id="KAK9887972.1"/>
    </source>
</evidence>
<accession>A0AAW1V6P1</accession>
<evidence type="ECO:0000256" key="4">
    <source>
        <dbReference type="ARBA" id="ARBA00023098"/>
    </source>
</evidence>
<reference evidence="8 9" key="1">
    <citation type="submission" date="2023-03" db="EMBL/GenBank/DDBJ databases">
        <title>Genome insight into feeding habits of ladybird beetles.</title>
        <authorList>
            <person name="Li H.-S."/>
            <person name="Huang Y.-H."/>
            <person name="Pang H."/>
        </authorList>
    </citation>
    <scope>NUCLEOTIDE SEQUENCE [LARGE SCALE GENOMIC DNA]</scope>
    <source>
        <strain evidence="8">SYSU_2023b</strain>
        <tissue evidence="8">Whole body</tissue>
    </source>
</reference>
<dbReference type="InterPro" id="IPR016090">
    <property type="entry name" value="PLA2-like_dom"/>
</dbReference>
<dbReference type="Proteomes" id="UP001431783">
    <property type="component" value="Unassembled WGS sequence"/>
</dbReference>
<dbReference type="GO" id="GO:0004623">
    <property type="term" value="F:phospholipase A2 activity"/>
    <property type="evidence" value="ECO:0007669"/>
    <property type="project" value="UniProtKB-EC"/>
</dbReference>
<dbReference type="EC" id="3.1.1.4" evidence="2"/>
<keyword evidence="9" id="KW-1185">Reference proteome</keyword>
<dbReference type="GO" id="GO:0006644">
    <property type="term" value="P:phospholipid metabolic process"/>
    <property type="evidence" value="ECO:0007669"/>
    <property type="project" value="InterPro"/>
</dbReference>
<evidence type="ECO:0000256" key="5">
    <source>
        <dbReference type="ARBA" id="ARBA00029903"/>
    </source>
</evidence>
<gene>
    <name evidence="8" type="ORF">WA026_000263</name>
</gene>
<evidence type="ECO:0000256" key="2">
    <source>
        <dbReference type="ARBA" id="ARBA00013278"/>
    </source>
</evidence>
<feature type="region of interest" description="Disordered" evidence="6">
    <location>
        <begin position="1"/>
        <end position="22"/>
    </location>
</feature>
<evidence type="ECO:0000256" key="3">
    <source>
        <dbReference type="ARBA" id="ARBA00022963"/>
    </source>
</evidence>
<name>A0AAW1V6P1_9CUCU</name>
<proteinExistence type="predicted"/>
<dbReference type="SUPFAM" id="SSF48619">
    <property type="entry name" value="Phospholipase A2, PLA2"/>
    <property type="match status" value="1"/>
</dbReference>
<dbReference type="EMBL" id="JARQZJ010000121">
    <property type="protein sequence ID" value="KAK9887972.1"/>
    <property type="molecule type" value="Genomic_DNA"/>
</dbReference>
<dbReference type="PANTHER" id="PTHR12253">
    <property type="entry name" value="RH14732P"/>
    <property type="match status" value="1"/>
</dbReference>
<dbReference type="Gene3D" id="1.20.90.10">
    <property type="entry name" value="Phospholipase A2 domain"/>
    <property type="match status" value="1"/>
</dbReference>
<keyword evidence="3" id="KW-0442">Lipid degradation</keyword>
<dbReference type="AlphaFoldDB" id="A0AAW1V6P1"/>
<keyword evidence="4" id="KW-0443">Lipid metabolism</keyword>
<protein>
    <recommendedName>
        <fullName evidence="2">phospholipase A2</fullName>
        <ecNumber evidence="2">3.1.1.4</ecNumber>
    </recommendedName>
    <alternativeName>
        <fullName evidence="5">Phosphatidylcholine 2-acylhydrolase</fullName>
    </alternativeName>
</protein>
<comment type="caution">
    <text evidence="8">The sequence shown here is derived from an EMBL/GenBank/DDBJ whole genome shotgun (WGS) entry which is preliminary data.</text>
</comment>
<organism evidence="8 9">
    <name type="scientific">Henosepilachna vigintioctopunctata</name>
    <dbReference type="NCBI Taxonomy" id="420089"/>
    <lineage>
        <taxon>Eukaryota</taxon>
        <taxon>Metazoa</taxon>
        <taxon>Ecdysozoa</taxon>
        <taxon>Arthropoda</taxon>
        <taxon>Hexapoda</taxon>
        <taxon>Insecta</taxon>
        <taxon>Pterygota</taxon>
        <taxon>Neoptera</taxon>
        <taxon>Endopterygota</taxon>
        <taxon>Coleoptera</taxon>
        <taxon>Polyphaga</taxon>
        <taxon>Cucujiformia</taxon>
        <taxon>Coccinelloidea</taxon>
        <taxon>Coccinellidae</taxon>
        <taxon>Epilachninae</taxon>
        <taxon>Epilachnini</taxon>
        <taxon>Henosepilachna</taxon>
    </lineage>
</organism>
<evidence type="ECO:0000259" key="7">
    <source>
        <dbReference type="Pfam" id="PF05826"/>
    </source>
</evidence>
<evidence type="ECO:0000256" key="6">
    <source>
        <dbReference type="SAM" id="MobiDB-lite"/>
    </source>
</evidence>
<feature type="compositionally biased region" description="Polar residues" evidence="6">
    <location>
        <begin position="1"/>
        <end position="16"/>
    </location>
</feature>
<feature type="domain" description="Phospholipase A2-like central" evidence="7">
    <location>
        <begin position="187"/>
        <end position="251"/>
    </location>
</feature>
<dbReference type="InterPro" id="IPR036444">
    <property type="entry name" value="PLipase_A2_dom_sf"/>
</dbReference>
<dbReference type="Pfam" id="PF05826">
    <property type="entry name" value="Phospholip_A2_2"/>
    <property type="match status" value="1"/>
</dbReference>
<sequence length="253" mass="29531">MASEQSSSFSGAPSNRSRGRLPNHSRTKSIVVALSLRDLYRTNETIKTEYLADVKKVKQNVHLTEFSSGLKYRQILRGNNFLQLIYDSNNKLNDCEFVQDENISKTFLINFKQDLSQLLATSNISIHTLRNNFLPQDIKSWLDMRKMRRECKTLHRRLKTEAENIKYLDISNSTRRERRDIGDFLRVPGTKWCGKGFSADKYTRLGMFSRTDRCCRKHDTSCPFWIGGFSTKYGLYNWRINTIMHCGCDERSV</sequence>